<dbReference type="RefSeq" id="XP_035681606.1">
    <property type="nucleotide sequence ID" value="XM_035825713.1"/>
</dbReference>
<keyword evidence="1" id="KW-0175">Coiled coil</keyword>
<dbReference type="SMART" id="SM00255">
    <property type="entry name" value="TIR"/>
    <property type="match status" value="1"/>
</dbReference>
<dbReference type="CDD" id="cd00882">
    <property type="entry name" value="Ras_like_GTPase"/>
    <property type="match status" value="1"/>
</dbReference>
<evidence type="ECO:0000313" key="4">
    <source>
        <dbReference type="Proteomes" id="UP000001554"/>
    </source>
</evidence>
<dbReference type="KEGG" id="bfo:118419352"/>
<gene>
    <name evidence="5" type="primary">LOC118419352</name>
</gene>
<dbReference type="SUPFAM" id="SSF52200">
    <property type="entry name" value="Toll/Interleukin receptor TIR domain"/>
    <property type="match status" value="1"/>
</dbReference>
<feature type="coiled-coil region" evidence="1">
    <location>
        <begin position="401"/>
        <end position="445"/>
    </location>
</feature>
<dbReference type="OrthoDB" id="25620at2759"/>
<dbReference type="PANTHER" id="PTHR14241:SF31">
    <property type="entry name" value="RIBOSOMAL PROTEIN S23 MITOCHONDRIAL CONSERVED DOMAIN-CONTAINING PROTEIN"/>
    <property type="match status" value="1"/>
</dbReference>
<evidence type="ECO:0000259" key="3">
    <source>
        <dbReference type="PROSITE" id="PS50104"/>
    </source>
</evidence>
<evidence type="ECO:0000313" key="5">
    <source>
        <dbReference type="RefSeq" id="XP_035681606.1"/>
    </source>
</evidence>
<dbReference type="Gene3D" id="3.40.50.300">
    <property type="entry name" value="P-loop containing nucleotide triphosphate hydrolases"/>
    <property type="match status" value="1"/>
</dbReference>
<feature type="region of interest" description="Disordered" evidence="2">
    <location>
        <begin position="177"/>
        <end position="202"/>
    </location>
</feature>
<evidence type="ECO:0000256" key="1">
    <source>
        <dbReference type="SAM" id="Coils"/>
    </source>
</evidence>
<sequence>MLKSPGASTDAERNEPRVFVIHAGEDKDSFVRPLVSKLQEKGLDGNDIFFDDVSIKPGDVIRERIISTLSSESLEIAVVVVSTSFLKKPYWPKLEYETCLQNNKHIFPIWVDANEDNFTVFSESVGKYSPTLKQMSGRRVQRDDVPNALPTIAAEIIQRLSTLRYGQPAAIQTHLHFVPSPSESDSSDLEEDTSIGSGAGITNEQSTEDILKAKHAQLQLIEKVGEIQLQMLKRAEGLLSKETITQMTKDTLGDLYQQSLRIIGVKTGSVIIHVIPRDLSTLDRFWRDYKSGQLSKHFTDRLVTAEMRAAAGMDLAVRVVMLDQQYRQWTEYFNTRDMTQMVQKLPSLTMAPATLPVRKRPSVSPNISGSKKATKMTYEGPAEVYKDVSSPKVREVKKKRAMTQRDQVEREQIKLQKVEKRRQFLKQAEREKQTQAERLKKIQQESLREREKLLKYRLGDKHGPRFFTSIDIQDMQESAHGVRIGVFGPSGSGKSCLINTCERALGFTTEGTPRTDTNQPEGTIRVQEYLGDIGKFCLVDTRGFFNYNEMKLMIPALANILYTRIKPGENIALKGMTEADKDDRDTFPNWLHAVVFVLSAQDPLLLNGTHATSLHTIREYMRQRGIATVTVVTHVDQVKDQSQLEQIKTKASAATGSSPSHVFFIENYHPEHNERDFNTELRAMEILNFALVVGERYVKIHKQQQQYQEEARQAAAAD</sequence>
<organism evidence="4 5">
    <name type="scientific">Branchiostoma floridae</name>
    <name type="common">Florida lancelet</name>
    <name type="synonym">Amphioxus</name>
    <dbReference type="NCBI Taxonomy" id="7739"/>
    <lineage>
        <taxon>Eukaryota</taxon>
        <taxon>Metazoa</taxon>
        <taxon>Chordata</taxon>
        <taxon>Cephalochordata</taxon>
        <taxon>Leptocardii</taxon>
        <taxon>Amphioxiformes</taxon>
        <taxon>Branchiostomatidae</taxon>
        <taxon>Branchiostoma</taxon>
    </lineage>
</organism>
<dbReference type="AlphaFoldDB" id="A0A9J7MVM0"/>
<evidence type="ECO:0000256" key="2">
    <source>
        <dbReference type="SAM" id="MobiDB-lite"/>
    </source>
</evidence>
<dbReference type="GeneID" id="118419352"/>
<reference evidence="5" key="2">
    <citation type="submission" date="2025-08" db="UniProtKB">
        <authorList>
            <consortium name="RefSeq"/>
        </authorList>
    </citation>
    <scope>IDENTIFICATION</scope>
    <source>
        <strain evidence="5">S238N-H82</strain>
        <tissue evidence="5">Testes</tissue>
    </source>
</reference>
<dbReference type="Proteomes" id="UP000001554">
    <property type="component" value="Chromosome 7"/>
</dbReference>
<dbReference type="GO" id="GO:0007165">
    <property type="term" value="P:signal transduction"/>
    <property type="evidence" value="ECO:0007669"/>
    <property type="project" value="InterPro"/>
</dbReference>
<dbReference type="InterPro" id="IPR035897">
    <property type="entry name" value="Toll_tir_struct_dom_sf"/>
</dbReference>
<reference evidence="4" key="1">
    <citation type="journal article" date="2020" name="Nat. Ecol. Evol.">
        <title>Deeply conserved synteny resolves early events in vertebrate evolution.</title>
        <authorList>
            <person name="Simakov O."/>
            <person name="Marletaz F."/>
            <person name="Yue J.X."/>
            <person name="O'Connell B."/>
            <person name="Jenkins J."/>
            <person name="Brandt A."/>
            <person name="Calef R."/>
            <person name="Tung C.H."/>
            <person name="Huang T.K."/>
            <person name="Schmutz J."/>
            <person name="Satoh N."/>
            <person name="Yu J.K."/>
            <person name="Putnam N.H."/>
            <person name="Green R.E."/>
            <person name="Rokhsar D.S."/>
        </authorList>
    </citation>
    <scope>NUCLEOTIDE SEQUENCE [LARGE SCALE GENOMIC DNA]</scope>
    <source>
        <strain evidence="4">S238N-H82</strain>
    </source>
</reference>
<dbReference type="Gene3D" id="3.40.50.10140">
    <property type="entry name" value="Toll/interleukin-1 receptor homology (TIR) domain"/>
    <property type="match status" value="1"/>
</dbReference>
<feature type="domain" description="TIR" evidence="3">
    <location>
        <begin position="14"/>
        <end position="160"/>
    </location>
</feature>
<dbReference type="Pfam" id="PF13676">
    <property type="entry name" value="TIR_2"/>
    <property type="match status" value="1"/>
</dbReference>
<dbReference type="SUPFAM" id="SSF52540">
    <property type="entry name" value="P-loop containing nucleoside triphosphate hydrolases"/>
    <property type="match status" value="1"/>
</dbReference>
<dbReference type="PANTHER" id="PTHR14241">
    <property type="entry name" value="INTERFERON-INDUCED PROTEIN 44"/>
    <property type="match status" value="1"/>
</dbReference>
<accession>A0A9J7MVM0</accession>
<keyword evidence="4" id="KW-1185">Reference proteome</keyword>
<protein>
    <submittedName>
        <fullName evidence="5">Uncharacterized protein LOC118419352</fullName>
    </submittedName>
</protein>
<dbReference type="PROSITE" id="PS50104">
    <property type="entry name" value="TIR"/>
    <property type="match status" value="1"/>
</dbReference>
<proteinExistence type="predicted"/>
<dbReference type="InterPro" id="IPR000157">
    <property type="entry name" value="TIR_dom"/>
</dbReference>
<dbReference type="InterPro" id="IPR027417">
    <property type="entry name" value="P-loop_NTPase"/>
</dbReference>
<name>A0A9J7MVM0_BRAFL</name>